<dbReference type="InterPro" id="IPR027387">
    <property type="entry name" value="Cytb/b6-like_sf"/>
</dbReference>
<evidence type="ECO:0000313" key="3">
    <source>
        <dbReference type="EMBL" id="VAV93764.1"/>
    </source>
</evidence>
<keyword evidence="1" id="KW-0812">Transmembrane</keyword>
<accession>A0A3B0RJY0</accession>
<name>A0A3B0RJY0_9ZZZZ</name>
<dbReference type="PANTHER" id="PTHR19271">
    <property type="entry name" value="CYTOCHROME B"/>
    <property type="match status" value="1"/>
</dbReference>
<gene>
    <name evidence="3" type="ORF">MNBD_ACTINO02-314</name>
</gene>
<dbReference type="InterPro" id="IPR016174">
    <property type="entry name" value="Di-haem_cyt_TM"/>
</dbReference>
<feature type="domain" description="Cytochrome b/b6 N-terminal region profile" evidence="2">
    <location>
        <begin position="14"/>
        <end position="237"/>
    </location>
</feature>
<reference evidence="3" key="1">
    <citation type="submission" date="2018-06" db="EMBL/GenBank/DDBJ databases">
        <authorList>
            <person name="Zhirakovskaya E."/>
        </authorList>
    </citation>
    <scope>NUCLEOTIDE SEQUENCE</scope>
</reference>
<feature type="transmembrane region" description="Helical" evidence="1">
    <location>
        <begin position="205"/>
        <end position="226"/>
    </location>
</feature>
<feature type="transmembrane region" description="Helical" evidence="1">
    <location>
        <begin position="166"/>
        <end position="193"/>
    </location>
</feature>
<dbReference type="SUPFAM" id="SSF81342">
    <property type="entry name" value="Transmembrane di-heme cytochromes"/>
    <property type="match status" value="1"/>
</dbReference>
<dbReference type="GO" id="GO:0016020">
    <property type="term" value="C:membrane"/>
    <property type="evidence" value="ECO:0007669"/>
    <property type="project" value="InterPro"/>
</dbReference>
<dbReference type="Pfam" id="PF00033">
    <property type="entry name" value="Cytochrome_B"/>
    <property type="match status" value="1"/>
</dbReference>
<dbReference type="EMBL" id="UOEK01000049">
    <property type="protein sequence ID" value="VAV93764.1"/>
    <property type="molecule type" value="Genomic_DNA"/>
</dbReference>
<dbReference type="Gene3D" id="1.20.810.10">
    <property type="entry name" value="Cytochrome Bc1 Complex, Chain C"/>
    <property type="match status" value="1"/>
</dbReference>
<feature type="transmembrane region" description="Helical" evidence="1">
    <location>
        <begin position="54"/>
        <end position="78"/>
    </location>
</feature>
<evidence type="ECO:0000256" key="1">
    <source>
        <dbReference type="SAM" id="Phobius"/>
    </source>
</evidence>
<dbReference type="AlphaFoldDB" id="A0A3B0RJY0"/>
<dbReference type="GO" id="GO:0009055">
    <property type="term" value="F:electron transfer activity"/>
    <property type="evidence" value="ECO:0007669"/>
    <property type="project" value="InterPro"/>
</dbReference>
<dbReference type="PROSITE" id="PS51002">
    <property type="entry name" value="CYTB_NTER"/>
    <property type="match status" value="1"/>
</dbReference>
<organism evidence="3">
    <name type="scientific">hydrothermal vent metagenome</name>
    <dbReference type="NCBI Taxonomy" id="652676"/>
    <lineage>
        <taxon>unclassified sequences</taxon>
        <taxon>metagenomes</taxon>
        <taxon>ecological metagenomes</taxon>
    </lineage>
</organism>
<protein>
    <recommendedName>
        <fullName evidence="2">Cytochrome b/b6 N-terminal region profile domain-containing protein</fullName>
    </recommendedName>
</protein>
<feature type="transmembrane region" description="Helical" evidence="1">
    <location>
        <begin position="110"/>
        <end position="128"/>
    </location>
</feature>
<evidence type="ECO:0000259" key="2">
    <source>
        <dbReference type="PROSITE" id="PS51002"/>
    </source>
</evidence>
<keyword evidence="1" id="KW-1133">Transmembrane helix</keyword>
<dbReference type="InterPro" id="IPR005797">
    <property type="entry name" value="Cyt_b/b6_N"/>
</dbReference>
<dbReference type="GO" id="GO:0022904">
    <property type="term" value="P:respiratory electron transport chain"/>
    <property type="evidence" value="ECO:0007669"/>
    <property type="project" value="InterPro"/>
</dbReference>
<dbReference type="PANTHER" id="PTHR19271:SF16">
    <property type="entry name" value="CYTOCHROME B"/>
    <property type="match status" value="1"/>
</dbReference>
<proteinExistence type="predicted"/>
<feature type="transmembrane region" description="Helical" evidence="1">
    <location>
        <begin position="140"/>
        <end position="160"/>
    </location>
</feature>
<dbReference type="GO" id="GO:0016491">
    <property type="term" value="F:oxidoreductase activity"/>
    <property type="evidence" value="ECO:0007669"/>
    <property type="project" value="InterPro"/>
</dbReference>
<keyword evidence="1" id="KW-0472">Membrane</keyword>
<sequence length="241" mass="27540">MSLMDTIRKSAPGRAIWRTPRRVTDRDRAAAHWGSFLLHIYPVRMRREQISFRWSWFLGVTSMVLFGSLIASGIYLMFFYVPSPSAAYGDIIFLQTKVAFGQYIRNIHRWSAHLMVLAVAAHMARMFYRGAYKPPREFNWIVGVVLLVLTLLLSFTGYLLPWDQLAYWAVTIGTSMTEFVPFIGGTVGGMLLGGTEVGAQTLLRFYVLHVAVLPTLLVGIIMIHLWRWRKDSMLDMEVASE</sequence>